<dbReference type="GO" id="GO:0003677">
    <property type="term" value="F:DNA binding"/>
    <property type="evidence" value="ECO:0007669"/>
    <property type="project" value="UniProtKB-UniRule"/>
</dbReference>
<feature type="region of interest" description="Disordered" evidence="10">
    <location>
        <begin position="759"/>
        <end position="790"/>
    </location>
</feature>
<dbReference type="EMBL" id="OC317913">
    <property type="protein sequence ID" value="CAD7399727.1"/>
    <property type="molecule type" value="Genomic_DNA"/>
</dbReference>
<sequence length="1507" mass="174919">MMAVYLEVRKDMGISCRIPIVDMAETQQTMAPSREMAKPLHIQQLENALDVRPFLAYVEQIVNTPITDESSSDSDFESRLNEDELVKGSRIINGIKISKDERRSDRMRLFNLDSIKEDRYWLRDLLLSDSSESSEDEDGPVTEEEIHSMLRLHLRRKRYAEQYHHNPENYQYQYYSVGLLSNYDKFPDHQRSIIGNKKKKKDKKAEKRLKKMKKLSAKERRMMEENQDQDMDDFDFEEGLMNLKEEDETDGYLDISQNFGKGFKSKKKAQQAKNPEIMAMRRKKIWVMMSKKELGKVQRAKTNNHKEMLTSCKRVAQYCMKHWRQKAMQSQKNMKEILWRAKRLTREMQAYWKRYDRVERETRRRQEKEAEEQRKLDGELMEAKRQQRKLNFLITQTELYAHFMSRKLGGANPQEQLRILSQLEEEKIPRLAAIDDYNTEAMKLKAKKNVQDAFSADQSRTRQFAHGVAHQELAEDFKLTETSISTEEERPQPAIFRGKLKHYQLKGMNWLANLYDQGINGILADEMGLGKTVQSIAFLCHIAEKYDAWGPFLIISPASTLHNWQQEMARFVPDFKVVPYWGNPQDETQRVEVGGLGKGLRKVRWELQRISVGEQVIKGSGSTYHGGKTEALEEKNKVFRSFNNRNEETEEEYMESKKRAKCVVQEARKEWMQKRTEILTRKFTAARKQLVRDKQVARYSVKTSASTSNLKAHMDKIYRALSKLVAFPVLGQRPNFSTSGGGTSSSAAVLESDDFEVRDEDLPTSLSKHPPKLKVHKEDRDIQQQPSSSKAPYLTVQSTLDESFGILASHWEGELALLIDKVKRVVTWFKQSVRASVEAESNLKIIQSIGTRWNSTFEMIKRFLSLSSILNNIIHRLTSALSLMSAAENRDLQEVVQLLEPLQAATNQERKILRQFWDQKDLHTREASFHVVITSYQLVITDFKYFNRIKWQYLILDEAQALKSTNRQVPTSFHEDLPFVGCVRWKLLLGFSCRNRLLLSGTPIQNSMAELWALLHFIMPTLFDSHDEFNEWFSKDIESHAENKTGIDEKHLSRLHMILKPFMLRRIKKDVENELSDKIEVMVYCPLTTRQKLLYSALKKKIRIEDLLYTYTGANQTSQSVTSSLMNLVMQFRKVCNHPELFERREAKSPLFLRCEQYCLPKLVYEEGLLSHSLPSKKHILENMLSVFFAENIHRSLQPSACCMPHTGHLYLHCCVTDTSGGLRLNIVSPRFSYYPLCCPRLVLFSLLWLEEVFIHTLHHIHHPMPETLEHRILRSRKVQQMWKQSGQQLLSLVEGVTIKQEVEEPSETAVKTHNLVHKVLPPTSPSKSLRSPKVPESKSPSKSHHEEEGRFSILPEFPHKPQDSTVLELQPTDMPAFLYYTSPKVQTGSRDLYSSCANAAWGSIRHKHCFPREGQQTLLYGSPESASLYMARTRLFHPPVLGGLAASVPRFGWSNILVPDKQTLVTDAGKLYVLDGLLKRLKEQGHRVLIYSQMTRMIDLLEVSQL</sequence>
<evidence type="ECO:0000313" key="13">
    <source>
        <dbReference type="EMBL" id="CAD7399727.1"/>
    </source>
</evidence>
<dbReference type="PROSITE" id="PS51192">
    <property type="entry name" value="HELICASE_ATP_BIND_1"/>
    <property type="match status" value="1"/>
</dbReference>
<dbReference type="Pfam" id="PF00176">
    <property type="entry name" value="SNF2-rel_dom"/>
    <property type="match status" value="2"/>
</dbReference>
<dbReference type="GO" id="GO:0006281">
    <property type="term" value="P:DNA repair"/>
    <property type="evidence" value="ECO:0007669"/>
    <property type="project" value="UniProtKB-UniRule"/>
</dbReference>
<dbReference type="PANTHER" id="PTHR45685:SF2">
    <property type="entry name" value="CHROMATIN-REMODELING ATPASE INO80"/>
    <property type="match status" value="1"/>
</dbReference>
<comment type="catalytic activity">
    <reaction evidence="8">
        <text>ATP + H2O = ADP + phosphate + H(+)</text>
        <dbReference type="Rhea" id="RHEA:13065"/>
        <dbReference type="ChEBI" id="CHEBI:15377"/>
        <dbReference type="ChEBI" id="CHEBI:15378"/>
        <dbReference type="ChEBI" id="CHEBI:30616"/>
        <dbReference type="ChEBI" id="CHEBI:43474"/>
        <dbReference type="ChEBI" id="CHEBI:456216"/>
    </reaction>
</comment>
<evidence type="ECO:0000256" key="10">
    <source>
        <dbReference type="SAM" id="MobiDB-lite"/>
    </source>
</evidence>
<keyword evidence="3 8" id="KW-0227">DNA damage</keyword>
<keyword evidence="9" id="KW-0175">Coiled coil</keyword>
<dbReference type="SMART" id="SM00487">
    <property type="entry name" value="DEXDc"/>
    <property type="match status" value="1"/>
</dbReference>
<dbReference type="PROSITE" id="PS51413">
    <property type="entry name" value="DBINO"/>
    <property type="match status" value="1"/>
</dbReference>
<dbReference type="Gene3D" id="3.40.50.10810">
    <property type="entry name" value="Tandem AAA-ATPase domain"/>
    <property type="match status" value="2"/>
</dbReference>
<keyword evidence="4 8" id="KW-0067">ATP-binding</keyword>
<keyword evidence="7" id="KW-0539">Nucleus</keyword>
<organism evidence="13">
    <name type="scientific">Timema cristinae</name>
    <name type="common">Walking stick</name>
    <dbReference type="NCBI Taxonomy" id="61476"/>
    <lineage>
        <taxon>Eukaryota</taxon>
        <taxon>Metazoa</taxon>
        <taxon>Ecdysozoa</taxon>
        <taxon>Arthropoda</taxon>
        <taxon>Hexapoda</taxon>
        <taxon>Insecta</taxon>
        <taxon>Pterygota</taxon>
        <taxon>Neoptera</taxon>
        <taxon>Polyneoptera</taxon>
        <taxon>Phasmatodea</taxon>
        <taxon>Timematodea</taxon>
        <taxon>Timematoidea</taxon>
        <taxon>Timematidae</taxon>
        <taxon>Timema</taxon>
    </lineage>
</organism>
<feature type="region of interest" description="Disordered" evidence="10">
    <location>
        <begin position="1309"/>
        <end position="1358"/>
    </location>
</feature>
<keyword evidence="6 8" id="KW-0234">DNA repair</keyword>
<feature type="domain" description="DBINO" evidence="12">
    <location>
        <begin position="285"/>
        <end position="410"/>
    </location>
</feature>
<dbReference type="GO" id="GO:0031011">
    <property type="term" value="C:Ino80 complex"/>
    <property type="evidence" value="ECO:0007669"/>
    <property type="project" value="UniProtKB-UniRule"/>
</dbReference>
<accession>A0A7R9CPU5</accession>
<evidence type="ECO:0000256" key="3">
    <source>
        <dbReference type="ARBA" id="ARBA00022763"/>
    </source>
</evidence>
<dbReference type="GO" id="GO:0006338">
    <property type="term" value="P:chromatin remodeling"/>
    <property type="evidence" value="ECO:0007669"/>
    <property type="project" value="UniProtKB-UniRule"/>
</dbReference>
<comment type="subcellular location">
    <subcellularLocation>
        <location evidence="1 8">Nucleus</location>
    </subcellularLocation>
</comment>
<feature type="coiled-coil region" evidence="9">
    <location>
        <begin position="632"/>
        <end position="670"/>
    </location>
</feature>
<dbReference type="InterPro" id="IPR014001">
    <property type="entry name" value="Helicase_ATP-bd"/>
</dbReference>
<protein>
    <recommendedName>
        <fullName evidence="8">Chromatin-remodeling ATPase INO80</fullName>
        <ecNumber evidence="8">3.6.4.-</ecNumber>
    </recommendedName>
</protein>
<evidence type="ECO:0000256" key="6">
    <source>
        <dbReference type="ARBA" id="ARBA00023204"/>
    </source>
</evidence>
<dbReference type="GO" id="GO:0016887">
    <property type="term" value="F:ATP hydrolysis activity"/>
    <property type="evidence" value="ECO:0007669"/>
    <property type="project" value="TreeGrafter"/>
</dbReference>
<feature type="compositionally biased region" description="Low complexity" evidence="10">
    <location>
        <begin position="1332"/>
        <end position="1341"/>
    </location>
</feature>
<evidence type="ECO:0000256" key="1">
    <source>
        <dbReference type="ARBA" id="ARBA00004123"/>
    </source>
</evidence>
<comment type="domain">
    <text evidence="8">The DBINO region is involved in binding to DNA.</text>
</comment>
<dbReference type="InterPro" id="IPR038718">
    <property type="entry name" value="SNF2-like_sf"/>
</dbReference>
<dbReference type="InterPro" id="IPR027417">
    <property type="entry name" value="P-loop_NTPase"/>
</dbReference>
<gene>
    <name evidence="13" type="ORF">TCEB3V08_LOCUS5160</name>
</gene>
<dbReference type="Pfam" id="PF13892">
    <property type="entry name" value="DBINO"/>
    <property type="match status" value="1"/>
</dbReference>
<keyword evidence="8" id="KW-0378">Hydrolase</keyword>
<evidence type="ECO:0000256" key="9">
    <source>
        <dbReference type="SAM" id="Coils"/>
    </source>
</evidence>
<dbReference type="InterPro" id="IPR050520">
    <property type="entry name" value="INO80/SWR1_helicase"/>
</dbReference>
<evidence type="ECO:0000259" key="12">
    <source>
        <dbReference type="PROSITE" id="PS51413"/>
    </source>
</evidence>
<dbReference type="InterPro" id="IPR020838">
    <property type="entry name" value="DBINO"/>
</dbReference>
<evidence type="ECO:0000256" key="5">
    <source>
        <dbReference type="ARBA" id="ARBA00023125"/>
    </source>
</evidence>
<dbReference type="SUPFAM" id="SSF52540">
    <property type="entry name" value="P-loop containing nucleoside triphosphate hydrolases"/>
    <property type="match status" value="3"/>
</dbReference>
<evidence type="ECO:0000256" key="7">
    <source>
        <dbReference type="ARBA" id="ARBA00023242"/>
    </source>
</evidence>
<keyword evidence="2" id="KW-0547">Nucleotide-binding</keyword>
<name>A0A7R9CPU5_TIMCR</name>
<comment type="similarity">
    <text evidence="8">Belongs to the SNF2/RAD54 helicase family.</text>
</comment>
<reference evidence="13" key="1">
    <citation type="submission" date="2020-11" db="EMBL/GenBank/DDBJ databases">
        <authorList>
            <person name="Tran Van P."/>
        </authorList>
    </citation>
    <scope>NUCLEOTIDE SEQUENCE</scope>
</reference>
<dbReference type="InterPro" id="IPR000330">
    <property type="entry name" value="SNF2_N"/>
</dbReference>
<dbReference type="Gene3D" id="3.40.50.300">
    <property type="entry name" value="P-loop containing nucleotide triphosphate hydrolases"/>
    <property type="match status" value="2"/>
</dbReference>
<comment type="subunit">
    <text evidence="8">Component of the INO80 chromatin-remodeling complex.</text>
</comment>
<proteinExistence type="inferred from homology"/>
<evidence type="ECO:0000256" key="4">
    <source>
        <dbReference type="ARBA" id="ARBA00022840"/>
    </source>
</evidence>
<dbReference type="PANTHER" id="PTHR45685">
    <property type="entry name" value="HELICASE SRCAP-RELATED"/>
    <property type="match status" value="1"/>
</dbReference>
<feature type="coiled-coil region" evidence="9">
    <location>
        <begin position="341"/>
        <end position="386"/>
    </location>
</feature>
<keyword evidence="5 8" id="KW-0238">DNA-binding</keyword>
<evidence type="ECO:0000259" key="11">
    <source>
        <dbReference type="PROSITE" id="PS51192"/>
    </source>
</evidence>
<dbReference type="EC" id="3.6.4.-" evidence="8"/>
<evidence type="ECO:0000256" key="8">
    <source>
        <dbReference type="RuleBase" id="RU368001"/>
    </source>
</evidence>
<dbReference type="GO" id="GO:0042393">
    <property type="term" value="F:histone binding"/>
    <property type="evidence" value="ECO:0007669"/>
    <property type="project" value="TreeGrafter"/>
</dbReference>
<dbReference type="GO" id="GO:0005524">
    <property type="term" value="F:ATP binding"/>
    <property type="evidence" value="ECO:0007669"/>
    <property type="project" value="UniProtKB-UniRule"/>
</dbReference>
<evidence type="ECO:0000256" key="2">
    <source>
        <dbReference type="ARBA" id="ARBA00022741"/>
    </source>
</evidence>
<comment type="function">
    <text evidence="8">ATPase component of the INO80 complex which remodels chromatin by shifting nucleosomes and is involved in DNA repair.</text>
</comment>
<feature type="domain" description="Helicase ATP-binding" evidence="11">
    <location>
        <begin position="898"/>
        <end position="1021"/>
    </location>
</feature>